<accession>A0AAN9TQV3</accession>
<feature type="signal peptide" evidence="6">
    <location>
        <begin position="1"/>
        <end position="16"/>
    </location>
</feature>
<keyword evidence="6" id="KW-0732">Signal</keyword>
<dbReference type="Gene3D" id="3.20.20.80">
    <property type="entry name" value="Glycosidases"/>
    <property type="match status" value="1"/>
</dbReference>
<evidence type="ECO:0000256" key="2">
    <source>
        <dbReference type="ARBA" id="ARBA00008061"/>
    </source>
</evidence>
<evidence type="ECO:0000256" key="6">
    <source>
        <dbReference type="SAM" id="SignalP"/>
    </source>
</evidence>
<evidence type="ECO:0000313" key="8">
    <source>
        <dbReference type="EMBL" id="KAK7580036.1"/>
    </source>
</evidence>
<protein>
    <recommendedName>
        <fullName evidence="3">alpha-glucosidase</fullName>
        <ecNumber evidence="3">3.2.1.20</ecNumber>
    </recommendedName>
</protein>
<keyword evidence="9" id="KW-1185">Reference proteome</keyword>
<name>A0AAN9TQV3_9HEMI</name>
<evidence type="ECO:0000256" key="1">
    <source>
        <dbReference type="ARBA" id="ARBA00001657"/>
    </source>
</evidence>
<organism evidence="8 9">
    <name type="scientific">Parthenolecanium corni</name>
    <dbReference type="NCBI Taxonomy" id="536013"/>
    <lineage>
        <taxon>Eukaryota</taxon>
        <taxon>Metazoa</taxon>
        <taxon>Ecdysozoa</taxon>
        <taxon>Arthropoda</taxon>
        <taxon>Hexapoda</taxon>
        <taxon>Insecta</taxon>
        <taxon>Pterygota</taxon>
        <taxon>Neoptera</taxon>
        <taxon>Paraneoptera</taxon>
        <taxon>Hemiptera</taxon>
        <taxon>Sternorrhyncha</taxon>
        <taxon>Coccoidea</taxon>
        <taxon>Coccidae</taxon>
        <taxon>Parthenolecanium</taxon>
    </lineage>
</organism>
<dbReference type="FunFam" id="3.90.400.10:FF:000001">
    <property type="entry name" value="Maltase A3, isoform A"/>
    <property type="match status" value="1"/>
</dbReference>
<evidence type="ECO:0000256" key="3">
    <source>
        <dbReference type="ARBA" id="ARBA00012741"/>
    </source>
</evidence>
<dbReference type="EC" id="3.2.1.20" evidence="3"/>
<dbReference type="GO" id="GO:0004558">
    <property type="term" value="F:alpha-1,4-glucosidase activity"/>
    <property type="evidence" value="ECO:0007669"/>
    <property type="project" value="UniProtKB-EC"/>
</dbReference>
<evidence type="ECO:0000313" key="9">
    <source>
        <dbReference type="Proteomes" id="UP001367676"/>
    </source>
</evidence>
<dbReference type="GO" id="GO:0005975">
    <property type="term" value="P:carbohydrate metabolic process"/>
    <property type="evidence" value="ECO:0007669"/>
    <property type="project" value="InterPro"/>
</dbReference>
<dbReference type="InterPro" id="IPR006047">
    <property type="entry name" value="GH13_cat_dom"/>
</dbReference>
<dbReference type="Proteomes" id="UP001367676">
    <property type="component" value="Unassembled WGS sequence"/>
</dbReference>
<evidence type="ECO:0000256" key="5">
    <source>
        <dbReference type="ARBA" id="ARBA00023295"/>
    </source>
</evidence>
<dbReference type="SMART" id="SM00642">
    <property type="entry name" value="Aamy"/>
    <property type="match status" value="1"/>
</dbReference>
<dbReference type="Gene3D" id="3.90.400.10">
    <property type="entry name" value="Oligo-1,6-glucosidase, Domain 2"/>
    <property type="match status" value="1"/>
</dbReference>
<reference evidence="8 9" key="1">
    <citation type="submission" date="2024-03" db="EMBL/GenBank/DDBJ databases">
        <title>Adaptation during the transition from Ophiocordyceps entomopathogen to insect associate is accompanied by gene loss and intensified selection.</title>
        <authorList>
            <person name="Ward C.M."/>
            <person name="Onetto C.A."/>
            <person name="Borneman A.R."/>
        </authorList>
    </citation>
    <scope>NUCLEOTIDE SEQUENCE [LARGE SCALE GENOMIC DNA]</scope>
    <source>
        <strain evidence="8">AWRI1</strain>
        <tissue evidence="8">Single Adult Female</tissue>
    </source>
</reference>
<feature type="chain" id="PRO_5042837509" description="alpha-glucosidase" evidence="6">
    <location>
        <begin position="17"/>
        <end position="580"/>
    </location>
</feature>
<feature type="domain" description="Glycosyl hydrolase family 13 catalytic" evidence="7">
    <location>
        <begin position="29"/>
        <end position="422"/>
    </location>
</feature>
<comment type="catalytic activity">
    <reaction evidence="1">
        <text>Hydrolysis of terminal, non-reducing (1-&gt;4)-linked alpha-D-glucose residues with release of alpha-D-glucose.</text>
        <dbReference type="EC" id="3.2.1.20"/>
    </reaction>
</comment>
<keyword evidence="4" id="KW-0325">Glycoprotein</keyword>
<gene>
    <name evidence="8" type="ORF">V9T40_000665</name>
</gene>
<evidence type="ECO:0000256" key="4">
    <source>
        <dbReference type="ARBA" id="ARBA00023180"/>
    </source>
</evidence>
<proteinExistence type="inferred from homology"/>
<dbReference type="InterPro" id="IPR017853">
    <property type="entry name" value="GH"/>
</dbReference>
<dbReference type="AlphaFoldDB" id="A0AAN9TQV3"/>
<dbReference type="SUPFAM" id="SSF51445">
    <property type="entry name" value="(Trans)glycosidases"/>
    <property type="match status" value="1"/>
</dbReference>
<comment type="caution">
    <text evidence="8">The sequence shown here is derived from an EMBL/GenBank/DDBJ whole genome shotgun (WGS) entry which is preliminary data.</text>
</comment>
<dbReference type="InterPro" id="IPR045857">
    <property type="entry name" value="O16G_dom_2"/>
</dbReference>
<dbReference type="Pfam" id="PF00128">
    <property type="entry name" value="Alpha-amylase"/>
    <property type="match status" value="1"/>
</dbReference>
<keyword evidence="5" id="KW-0326">Glycosidase</keyword>
<sequence>MMPLLIFFFIFSSASCNEENWWKFTEIYEVYISSFKDSNGDGVGDLKGITSKLDHFVDLQIDSIWITPFFESPKNDNGYDISNYTAVDPVFGTLADFEELSKEAKKRGIKILIDFVINHSSDEHIWFQKSIEKIKPYDDYYVWKDPKGYDKNNNPIPPNNWLSWFDGIAWEWNTKRKQYYLHHFGKKQPDLNLKNEKLINDLKDVLVFWFDRGVSGLRFDAAAYYIEDAEFRDESLKKLDSKSKLEFGFGRDAYTNKYTKNLPESYELIHKFRVFIDNFNKIKGGNKRIIVIEDYADLKSTLAYYGTEDHPVAHYPFNFELARASDFFTSASLHQLITTWLESVPKFGVPAWNAENHDRSRIGSRFSEEYARLINILMMLLPGVPSIYYGQEICMINGVVRPDQEKDYVLLPGTTRTRDLARTPMQWDSTLNSGFTSEVKTWLPVQPSFWRLNVEIGKNNRNNCLNIFKDLSRLRKTRTCKYGTFNSFQLSTWLYVFTRNLKEHDTYIVIMNLGTDYQMANLQGRIPNLKTFLKVLITTENSGYNKGDIIKVKSKYPPVFVMRPLSAIVFLNGLSSKVRG</sequence>
<dbReference type="EMBL" id="JBBCAQ010000034">
    <property type="protein sequence ID" value="KAK7580036.1"/>
    <property type="molecule type" value="Genomic_DNA"/>
</dbReference>
<comment type="similarity">
    <text evidence="2">Belongs to the glycosyl hydrolase 13 family.</text>
</comment>
<evidence type="ECO:0000259" key="7">
    <source>
        <dbReference type="SMART" id="SM00642"/>
    </source>
</evidence>
<dbReference type="PANTHER" id="PTHR10357">
    <property type="entry name" value="ALPHA-AMYLASE FAMILY MEMBER"/>
    <property type="match status" value="1"/>
</dbReference>
<dbReference type="PANTHER" id="PTHR10357:SF179">
    <property type="entry name" value="NEUTRAL AND BASIC AMINO ACID TRANSPORT PROTEIN RBAT"/>
    <property type="match status" value="1"/>
</dbReference>
<keyword evidence="5" id="KW-0378">Hydrolase</keyword>